<dbReference type="GO" id="GO:0006270">
    <property type="term" value="P:DNA replication initiation"/>
    <property type="evidence" value="ECO:0007669"/>
    <property type="project" value="InterPro"/>
</dbReference>
<dbReference type="Gene3D" id="1.10.10.10">
    <property type="entry name" value="Winged helix-like DNA-binding domain superfamily/Winged helix DNA-binding domain"/>
    <property type="match status" value="1"/>
</dbReference>
<evidence type="ECO:0000256" key="1">
    <source>
        <dbReference type="ARBA" id="ARBA00038283"/>
    </source>
</evidence>
<name>A0A562XI88_CAMHY</name>
<feature type="domain" description="Initiator Rep protein WH1" evidence="2">
    <location>
        <begin position="32"/>
        <end position="182"/>
    </location>
</feature>
<dbReference type="GO" id="GO:0003887">
    <property type="term" value="F:DNA-directed DNA polymerase activity"/>
    <property type="evidence" value="ECO:0007669"/>
    <property type="project" value="InterPro"/>
</dbReference>
<dbReference type="Pfam" id="PF01051">
    <property type="entry name" value="Rep3_N"/>
    <property type="match status" value="1"/>
</dbReference>
<sequence>MGEISFYFEKGNFVLKATRVARAESNGTLVFRNKMNSILFPVNFTARDYDIFFTICWYAKQMGYSDSRNFIEMPYSKIAQFFSDSLNKTRFNNEIIDFCKKVLGENGSAVYKTLEITDNDEIMTAGVFFISIKAFRNTQILRFKLNTDALDILFGTLKFMKINLHDFVSIRGKFAKTLYRLLRQYENIKPDKDGFKCVNFNRSDFERFMSVPEKYETRDLDRRVINPSIDELNENYFKKLIFEKKIAEGSKKNVIGYSFKFILKD</sequence>
<gene>
    <name evidence="3" type="ORF">YZ82_01990</name>
</gene>
<dbReference type="AlphaFoldDB" id="A0A562XI88"/>
<comment type="caution">
    <text evidence="3">The sequence shown here is derived from an EMBL/GenBank/DDBJ whole genome shotgun (WGS) entry which is preliminary data.</text>
</comment>
<dbReference type="RefSeq" id="WP_058893311.1">
    <property type="nucleotide sequence ID" value="NZ_VOAP01000009.1"/>
</dbReference>
<dbReference type="EMBL" id="VOAP01000009">
    <property type="protein sequence ID" value="TWO21780.1"/>
    <property type="molecule type" value="Genomic_DNA"/>
</dbReference>
<dbReference type="SUPFAM" id="SSF46785">
    <property type="entry name" value="Winged helix' DNA-binding domain"/>
    <property type="match status" value="1"/>
</dbReference>
<proteinExistence type="inferred from homology"/>
<organism evidence="3 4">
    <name type="scientific">Campylobacter hyointestinalis</name>
    <dbReference type="NCBI Taxonomy" id="198"/>
    <lineage>
        <taxon>Bacteria</taxon>
        <taxon>Pseudomonadati</taxon>
        <taxon>Campylobacterota</taxon>
        <taxon>Epsilonproteobacteria</taxon>
        <taxon>Campylobacterales</taxon>
        <taxon>Campylobacteraceae</taxon>
        <taxon>Campylobacter</taxon>
    </lineage>
</organism>
<evidence type="ECO:0000313" key="3">
    <source>
        <dbReference type="EMBL" id="TWO21780.1"/>
    </source>
</evidence>
<evidence type="ECO:0000259" key="2">
    <source>
        <dbReference type="Pfam" id="PF01051"/>
    </source>
</evidence>
<dbReference type="InterPro" id="IPR000525">
    <property type="entry name" value="Initiator_Rep_WH1"/>
</dbReference>
<evidence type="ECO:0000313" key="4">
    <source>
        <dbReference type="Proteomes" id="UP000321812"/>
    </source>
</evidence>
<dbReference type="Pfam" id="PF21205">
    <property type="entry name" value="Rep3_C"/>
    <property type="match status" value="1"/>
</dbReference>
<reference evidence="3 4" key="1">
    <citation type="submission" date="2019-07" db="EMBL/GenBank/DDBJ databases">
        <title>Rapid identification of Enteric Bacteria from Whole Genome Sequences (WGS) using Average Nucleotide Identity (ANI).</title>
        <authorList>
            <person name="Lane C."/>
        </authorList>
    </citation>
    <scope>NUCLEOTIDE SEQUENCE [LARGE SCALE GENOMIC DNA]</scope>
    <source>
        <strain evidence="3 4">D2411</strain>
    </source>
</reference>
<dbReference type="InterPro" id="IPR036388">
    <property type="entry name" value="WH-like_DNA-bd_sf"/>
</dbReference>
<protein>
    <submittedName>
        <fullName evidence="3">Replication initiation protein</fullName>
    </submittedName>
</protein>
<dbReference type="Proteomes" id="UP000321812">
    <property type="component" value="Unassembled WGS sequence"/>
</dbReference>
<accession>A0A562XI88</accession>
<comment type="similarity">
    <text evidence="1">Belongs to the initiator RepB protein family.</text>
</comment>
<dbReference type="InterPro" id="IPR036390">
    <property type="entry name" value="WH_DNA-bd_sf"/>
</dbReference>